<sequence length="141" mass="16116">MSDKDAGTPRVYLARHGETEWTKNGRFTGVTELELTQTGEKQVLGSGKILVGTGKLIEPSKLAKIWVSPRKRAQRTYELLFGESLDIVNVKTDLRCNLLAEWDYGAYEGMLTREIRERRKSQGLDQERPWDIWKDGCENGE</sequence>
<dbReference type="Proteomes" id="UP000664521">
    <property type="component" value="Unassembled WGS sequence"/>
</dbReference>
<dbReference type="SUPFAM" id="SSF53254">
    <property type="entry name" value="Phosphoglycerate mutase-like"/>
    <property type="match status" value="1"/>
</dbReference>
<feature type="active site" description="Proton donor/acceptor" evidence="1">
    <location>
        <position position="101"/>
    </location>
</feature>
<dbReference type="OrthoDB" id="4818801at2759"/>
<gene>
    <name evidence="3" type="ORF">HETSPECPRED_001421</name>
</gene>
<dbReference type="PANTHER" id="PTHR48100:SF15">
    <property type="entry name" value="SEDOHEPTULOSE 1,7-BISPHOSPHATASE"/>
    <property type="match status" value="1"/>
</dbReference>
<evidence type="ECO:0000256" key="1">
    <source>
        <dbReference type="PIRSR" id="PIRSR613078-1"/>
    </source>
</evidence>
<dbReference type="SMART" id="SM00855">
    <property type="entry name" value="PGAM"/>
    <property type="match status" value="1"/>
</dbReference>
<evidence type="ECO:0000313" key="4">
    <source>
        <dbReference type="Proteomes" id="UP000664521"/>
    </source>
</evidence>
<feature type="binding site" evidence="2">
    <location>
        <begin position="28"/>
        <end position="29"/>
    </location>
    <ligand>
        <name>substrate</name>
    </ligand>
</feature>
<reference evidence="3" key="1">
    <citation type="submission" date="2021-03" db="EMBL/GenBank/DDBJ databases">
        <authorList>
            <person name="Tagirdzhanova G."/>
        </authorList>
    </citation>
    <scope>NUCLEOTIDE SEQUENCE</scope>
</reference>
<dbReference type="InterPro" id="IPR013078">
    <property type="entry name" value="His_Pase_superF_clade-1"/>
</dbReference>
<keyword evidence="4" id="KW-1185">Reference proteome</keyword>
<dbReference type="GO" id="GO:0046390">
    <property type="term" value="P:ribose phosphate biosynthetic process"/>
    <property type="evidence" value="ECO:0007669"/>
    <property type="project" value="TreeGrafter"/>
</dbReference>
<dbReference type="CDD" id="cd07067">
    <property type="entry name" value="HP_PGM_like"/>
    <property type="match status" value="1"/>
</dbReference>
<dbReference type="AlphaFoldDB" id="A0A8H3J1D2"/>
<evidence type="ECO:0008006" key="5">
    <source>
        <dbReference type="Google" id="ProtNLM"/>
    </source>
</evidence>
<protein>
    <recommendedName>
        <fullName evidence="5">Phosphoglycerate mutase</fullName>
    </recommendedName>
</protein>
<dbReference type="EMBL" id="CAJPDS010000121">
    <property type="protein sequence ID" value="CAF9938901.1"/>
    <property type="molecule type" value="Genomic_DNA"/>
</dbReference>
<organism evidence="3 4">
    <name type="scientific">Heterodermia speciosa</name>
    <dbReference type="NCBI Taxonomy" id="116794"/>
    <lineage>
        <taxon>Eukaryota</taxon>
        <taxon>Fungi</taxon>
        <taxon>Dikarya</taxon>
        <taxon>Ascomycota</taxon>
        <taxon>Pezizomycotina</taxon>
        <taxon>Lecanoromycetes</taxon>
        <taxon>OSLEUM clade</taxon>
        <taxon>Lecanoromycetidae</taxon>
        <taxon>Caliciales</taxon>
        <taxon>Physciaceae</taxon>
        <taxon>Heterodermia</taxon>
    </lineage>
</organism>
<feature type="active site" description="Tele-phosphohistidine intermediate" evidence="1">
    <location>
        <position position="16"/>
    </location>
</feature>
<dbReference type="PANTHER" id="PTHR48100">
    <property type="entry name" value="BROAD-SPECIFICITY PHOSPHATASE YOR283W-RELATED"/>
    <property type="match status" value="1"/>
</dbReference>
<dbReference type="Pfam" id="PF00300">
    <property type="entry name" value="His_Phos_1"/>
    <property type="match status" value="1"/>
</dbReference>
<evidence type="ECO:0000256" key="2">
    <source>
        <dbReference type="PIRSR" id="PIRSR613078-2"/>
    </source>
</evidence>
<dbReference type="GO" id="GO:0050278">
    <property type="term" value="F:sedoheptulose-bisphosphatase activity"/>
    <property type="evidence" value="ECO:0007669"/>
    <property type="project" value="TreeGrafter"/>
</dbReference>
<comment type="caution">
    <text evidence="3">The sequence shown here is derived from an EMBL/GenBank/DDBJ whole genome shotgun (WGS) entry which is preliminary data.</text>
</comment>
<dbReference type="InterPro" id="IPR050275">
    <property type="entry name" value="PGM_Phosphatase"/>
</dbReference>
<proteinExistence type="predicted"/>
<dbReference type="InterPro" id="IPR029033">
    <property type="entry name" value="His_PPase_superfam"/>
</dbReference>
<feature type="binding site" evidence="2">
    <location>
        <position position="72"/>
    </location>
    <ligand>
        <name>substrate</name>
    </ligand>
</feature>
<feature type="binding site" evidence="2">
    <location>
        <begin position="101"/>
        <end position="104"/>
    </location>
    <ligand>
        <name>substrate</name>
    </ligand>
</feature>
<name>A0A8H3J1D2_9LECA</name>
<evidence type="ECO:0000313" key="3">
    <source>
        <dbReference type="EMBL" id="CAF9938901.1"/>
    </source>
</evidence>
<accession>A0A8H3J1D2</accession>
<dbReference type="Gene3D" id="3.40.50.1240">
    <property type="entry name" value="Phosphoglycerate mutase-like"/>
    <property type="match status" value="1"/>
</dbReference>